<evidence type="ECO:0000256" key="5">
    <source>
        <dbReference type="ARBA" id="ARBA00022826"/>
    </source>
</evidence>
<evidence type="ECO:0000256" key="1">
    <source>
        <dbReference type="ARBA" id="ARBA00004141"/>
    </source>
</evidence>
<name>A0ABU7RH69_9BACT</name>
<dbReference type="InterPro" id="IPR005821">
    <property type="entry name" value="Ion_trans_dom"/>
</dbReference>
<dbReference type="EMBL" id="JAZGLY010000004">
    <property type="protein sequence ID" value="MEE6187334.1"/>
    <property type="molecule type" value="Genomic_DNA"/>
</dbReference>
<proteinExistence type="predicted"/>
<evidence type="ECO:0000256" key="4">
    <source>
        <dbReference type="ARBA" id="ARBA00022692"/>
    </source>
</evidence>
<dbReference type="Gene3D" id="1.10.287.70">
    <property type="match status" value="1"/>
</dbReference>
<evidence type="ECO:0000313" key="15">
    <source>
        <dbReference type="Proteomes" id="UP001357452"/>
    </source>
</evidence>
<feature type="transmembrane region" description="Helical" evidence="12">
    <location>
        <begin position="231"/>
        <end position="256"/>
    </location>
</feature>
<keyword evidence="3" id="KW-0633">Potassium transport</keyword>
<accession>A0ABU7RH69</accession>
<keyword evidence="6" id="KW-0851">Voltage-gated channel</keyword>
<dbReference type="Gene3D" id="1.20.120.350">
    <property type="entry name" value="Voltage-gated potassium channels. Chain C"/>
    <property type="match status" value="1"/>
</dbReference>
<dbReference type="InterPro" id="IPR027359">
    <property type="entry name" value="Volt_channel_dom_sf"/>
</dbReference>
<keyword evidence="5" id="KW-0631">Potassium channel</keyword>
<dbReference type="Pfam" id="PF00520">
    <property type="entry name" value="Ion_trans"/>
    <property type="match status" value="1"/>
</dbReference>
<reference evidence="14 15" key="1">
    <citation type="submission" date="2024-01" db="EMBL/GenBank/DDBJ databases">
        <title>Niabella digestum sp. nov., isolated from waste digestion system.</title>
        <authorList>
            <person name="Zhang L."/>
        </authorList>
    </citation>
    <scope>NUCLEOTIDE SEQUENCE [LARGE SCALE GENOMIC DNA]</scope>
    <source>
        <strain evidence="14 15">A18</strain>
    </source>
</reference>
<feature type="transmembrane region" description="Helical" evidence="12">
    <location>
        <begin position="78"/>
        <end position="97"/>
    </location>
</feature>
<evidence type="ECO:0000256" key="2">
    <source>
        <dbReference type="ARBA" id="ARBA00022448"/>
    </source>
</evidence>
<dbReference type="Proteomes" id="UP001357452">
    <property type="component" value="Unassembled WGS sequence"/>
</dbReference>
<evidence type="ECO:0000256" key="7">
    <source>
        <dbReference type="ARBA" id="ARBA00022958"/>
    </source>
</evidence>
<keyword evidence="2" id="KW-0813">Transport</keyword>
<sequence length="297" mass="34259">MSLFHIIPDRHDVVQDHNAPKDKNSFRHKLYVVIFQNNTRAGRLFNVGLFLFIFASIILLILESVESISIAYDKVFDIIDYVFLIVFSIEYLLRLYCVRDAKKYALSFYGIIDFLAIVPSYMEFFLPNWHMLMAFRCFRLLRIFRIFRMVRLLDESRYMMLALLRNFNKILVFLFFIVLLTLFLGVLLYVIESPYNPGFSSIPQSVYWAIVTITTVGYGDVAPMTIGGKMIASFIMILGYAIIAVPTGMLSAAVVTKYRDMDNASRTCPHCHNKNNASDALYCKICGTPLSDNMKQK</sequence>
<keyword evidence="11" id="KW-0407">Ion channel</keyword>
<evidence type="ECO:0000256" key="12">
    <source>
        <dbReference type="SAM" id="Phobius"/>
    </source>
</evidence>
<evidence type="ECO:0000256" key="6">
    <source>
        <dbReference type="ARBA" id="ARBA00022882"/>
    </source>
</evidence>
<keyword evidence="7" id="KW-0630">Potassium</keyword>
<keyword evidence="15" id="KW-1185">Reference proteome</keyword>
<organism evidence="14 15">
    <name type="scientific">Niabella digestorum</name>
    <dbReference type="NCBI Taxonomy" id="3117701"/>
    <lineage>
        <taxon>Bacteria</taxon>
        <taxon>Pseudomonadati</taxon>
        <taxon>Bacteroidota</taxon>
        <taxon>Chitinophagia</taxon>
        <taxon>Chitinophagales</taxon>
        <taxon>Chitinophagaceae</taxon>
        <taxon>Niabella</taxon>
    </lineage>
</organism>
<protein>
    <submittedName>
        <fullName evidence="14">Ion transporter</fullName>
    </submittedName>
</protein>
<evidence type="ECO:0000256" key="3">
    <source>
        <dbReference type="ARBA" id="ARBA00022538"/>
    </source>
</evidence>
<feature type="transmembrane region" description="Helical" evidence="12">
    <location>
        <begin position="44"/>
        <end position="62"/>
    </location>
</feature>
<dbReference type="InterPro" id="IPR028325">
    <property type="entry name" value="VG_K_chnl"/>
</dbReference>
<dbReference type="SUPFAM" id="SSF81324">
    <property type="entry name" value="Voltage-gated potassium channels"/>
    <property type="match status" value="1"/>
</dbReference>
<dbReference type="RefSeq" id="WP_330974743.1">
    <property type="nucleotide sequence ID" value="NZ_JAZGLY010000004.1"/>
</dbReference>
<evidence type="ECO:0000256" key="10">
    <source>
        <dbReference type="ARBA" id="ARBA00023136"/>
    </source>
</evidence>
<dbReference type="PANTHER" id="PTHR11537">
    <property type="entry name" value="VOLTAGE-GATED POTASSIUM CHANNEL"/>
    <property type="match status" value="1"/>
</dbReference>
<dbReference type="PANTHER" id="PTHR11537:SF254">
    <property type="entry name" value="POTASSIUM VOLTAGE-GATED CHANNEL PROTEIN SHAB"/>
    <property type="match status" value="1"/>
</dbReference>
<feature type="domain" description="Ion transport" evidence="13">
    <location>
        <begin position="43"/>
        <end position="259"/>
    </location>
</feature>
<feature type="transmembrane region" description="Helical" evidence="12">
    <location>
        <begin position="104"/>
        <end position="122"/>
    </location>
</feature>
<comment type="subcellular location">
    <subcellularLocation>
        <location evidence="1">Membrane</location>
        <topology evidence="1">Multi-pass membrane protein</topology>
    </subcellularLocation>
</comment>
<keyword evidence="4 12" id="KW-0812">Transmembrane</keyword>
<feature type="transmembrane region" description="Helical" evidence="12">
    <location>
        <begin position="170"/>
        <end position="191"/>
    </location>
</feature>
<keyword evidence="8 12" id="KW-1133">Transmembrane helix</keyword>
<evidence type="ECO:0000256" key="11">
    <source>
        <dbReference type="ARBA" id="ARBA00023303"/>
    </source>
</evidence>
<evidence type="ECO:0000259" key="13">
    <source>
        <dbReference type="Pfam" id="PF00520"/>
    </source>
</evidence>
<evidence type="ECO:0000313" key="14">
    <source>
        <dbReference type="EMBL" id="MEE6187334.1"/>
    </source>
</evidence>
<comment type="caution">
    <text evidence="14">The sequence shown here is derived from an EMBL/GenBank/DDBJ whole genome shotgun (WGS) entry which is preliminary data.</text>
</comment>
<keyword evidence="9" id="KW-0406">Ion transport</keyword>
<dbReference type="PRINTS" id="PR00169">
    <property type="entry name" value="KCHANNEL"/>
</dbReference>
<evidence type="ECO:0000256" key="9">
    <source>
        <dbReference type="ARBA" id="ARBA00023065"/>
    </source>
</evidence>
<gene>
    <name evidence="14" type="ORF">V2H41_08620</name>
</gene>
<evidence type="ECO:0000256" key="8">
    <source>
        <dbReference type="ARBA" id="ARBA00022989"/>
    </source>
</evidence>
<keyword evidence="10 12" id="KW-0472">Membrane</keyword>